<proteinExistence type="predicted"/>
<organism evidence="1">
    <name type="scientific">uncultured marine bacterium EB0_35D03</name>
    <dbReference type="NCBI Taxonomy" id="415435"/>
    <lineage>
        <taxon>Bacteria</taxon>
        <taxon>environmental samples</taxon>
    </lineage>
</organism>
<reference evidence="1" key="1">
    <citation type="journal article" date="2007" name="Environ. Microbiol.">
        <title>Proteorhodopsin photosystem gene clusters exhibit co-evolutionary trends and shared ancestry among diverse marine microbial phyla.</title>
        <authorList>
            <person name="McCarren J."/>
            <person name="Delong E.F."/>
        </authorList>
    </citation>
    <scope>NUCLEOTIDE SEQUENCE</scope>
</reference>
<sequence length="281" mass="33155">MIHTALSRFNEDMLFTVSEKLTQRTISQLKKELDIVEQSLNDWKKKLDSRAFGKIKDNNITYEKWRDIYTSHGWMEISAHNCCYDPQGIIFENGLGKLKSNEENDNVDEQYFASYELDISYLDIWKAWSRYHQKWRLRIDKLAIEAFNMGRVTQTNFTRLEDALLVTLGLSPSVVGTKGFENFSLEEKLFKTNKVNYKNYNGFAFEISSNLYSNDGYGHIEWYLKSRKEYTMIERIGTRGQPSQFNDRLSSQKFLKWAYENKYIEQIIKAVSPDVNNTRIN</sequence>
<gene>
    <name evidence="1" type="ORF">MBMO_EB0-35D03.0012</name>
</gene>
<name>A4GHI8_9BACT</name>
<accession>A4GHI8</accession>
<protein>
    <submittedName>
        <fullName evidence="1">Uncharacterized protein</fullName>
    </submittedName>
</protein>
<dbReference type="EMBL" id="EF089397">
    <property type="protein sequence ID" value="ABL97549.1"/>
    <property type="molecule type" value="Genomic_DNA"/>
</dbReference>
<dbReference type="AlphaFoldDB" id="A4GHI8"/>
<evidence type="ECO:0000313" key="1">
    <source>
        <dbReference type="EMBL" id="ABL97549.1"/>
    </source>
</evidence>